<dbReference type="Pfam" id="PF02412">
    <property type="entry name" value="TSP_3"/>
    <property type="match status" value="3"/>
</dbReference>
<proteinExistence type="predicted"/>
<name>A0ABN1TS83_9ACTN</name>
<evidence type="ECO:0000256" key="2">
    <source>
        <dbReference type="ARBA" id="ARBA00022837"/>
    </source>
</evidence>
<keyword evidence="2" id="KW-0106">Calcium</keyword>
<comment type="caution">
    <text evidence="3">The sequence shown here is derived from an EMBL/GenBank/DDBJ whole genome shotgun (WGS) entry which is preliminary data.</text>
</comment>
<evidence type="ECO:0000313" key="3">
    <source>
        <dbReference type="EMBL" id="GAA1100465.1"/>
    </source>
</evidence>
<keyword evidence="4" id="KW-1185">Reference proteome</keyword>
<evidence type="ECO:0000256" key="1">
    <source>
        <dbReference type="ARBA" id="ARBA00022729"/>
    </source>
</evidence>
<dbReference type="PANTHER" id="PTHR10199">
    <property type="entry name" value="THROMBOSPONDIN"/>
    <property type="match status" value="1"/>
</dbReference>
<dbReference type="SUPFAM" id="SSF103647">
    <property type="entry name" value="TSP type-3 repeat"/>
    <property type="match status" value="1"/>
</dbReference>
<dbReference type="InterPro" id="IPR028974">
    <property type="entry name" value="TSP_type-3_rpt"/>
</dbReference>
<reference evidence="3 4" key="1">
    <citation type="journal article" date="2019" name="Int. J. Syst. Evol. Microbiol.">
        <title>The Global Catalogue of Microorganisms (GCM) 10K type strain sequencing project: providing services to taxonomists for standard genome sequencing and annotation.</title>
        <authorList>
            <consortium name="The Broad Institute Genomics Platform"/>
            <consortium name="The Broad Institute Genome Sequencing Center for Infectious Disease"/>
            <person name="Wu L."/>
            <person name="Ma J."/>
        </authorList>
    </citation>
    <scope>NUCLEOTIDE SEQUENCE [LARGE SCALE GENOMIC DNA]</scope>
    <source>
        <strain evidence="3 4">JCM 13008</strain>
    </source>
</reference>
<protein>
    <recommendedName>
        <fullName evidence="5">Thrombospondin type 3 repeat-containing protein</fullName>
    </recommendedName>
</protein>
<dbReference type="Gene3D" id="4.10.1080.10">
    <property type="entry name" value="TSP type-3 repeat"/>
    <property type="match status" value="1"/>
</dbReference>
<evidence type="ECO:0000313" key="4">
    <source>
        <dbReference type="Proteomes" id="UP001501581"/>
    </source>
</evidence>
<evidence type="ECO:0008006" key="5">
    <source>
        <dbReference type="Google" id="ProtNLM"/>
    </source>
</evidence>
<dbReference type="EMBL" id="BAAALG010000007">
    <property type="protein sequence ID" value="GAA1100465.1"/>
    <property type="molecule type" value="Genomic_DNA"/>
</dbReference>
<dbReference type="Proteomes" id="UP001501581">
    <property type="component" value="Unassembled WGS sequence"/>
</dbReference>
<gene>
    <name evidence="3" type="ORF">GCM10009668_17970</name>
</gene>
<sequence length="339" mass="35587">MTCTATLTGSTGAIGADSSFTASLTTGAVSPKVLKTLVTVSMTAQNGESRAFEIKLSHEGSTAVLKNDWLGDWSETNAPLLGITFDDAASTGINARSGPGSYVPKQGLSRFEGKSADGVWTLATPRQFGRSETGEMHSWSAKVTYDCDYDKDGVADKKDNCPTVANTSQSNVDKDALGDACDPDLDGDGVPNGQDNCEYRANANQADQDKDGIGDACDADRDGDGLGAGDKCPTVKAGTFSGCPEVKRTLKVSYSKSRKAFVGKVAASSARSSCQAKVPVAIYKGRKKVAKVTTKKNGSFVAPRGATGRLTVHLPPVYTPKGAAKLECGERWSRTFNVR</sequence>
<organism evidence="3 4">
    <name type="scientific">Nocardioides dubius</name>
    <dbReference type="NCBI Taxonomy" id="317019"/>
    <lineage>
        <taxon>Bacteria</taxon>
        <taxon>Bacillati</taxon>
        <taxon>Actinomycetota</taxon>
        <taxon>Actinomycetes</taxon>
        <taxon>Propionibacteriales</taxon>
        <taxon>Nocardioidaceae</taxon>
        <taxon>Nocardioides</taxon>
    </lineage>
</organism>
<accession>A0ABN1TS83</accession>
<keyword evidence="1" id="KW-0732">Signal</keyword>
<dbReference type="InterPro" id="IPR003367">
    <property type="entry name" value="Thrombospondin_3-like_rpt"/>
</dbReference>